<evidence type="ECO:0000313" key="3">
    <source>
        <dbReference type="EMBL" id="GLL11461.1"/>
    </source>
</evidence>
<proteinExistence type="predicted"/>
<reference evidence="3" key="2">
    <citation type="submission" date="2023-01" db="EMBL/GenBank/DDBJ databases">
        <authorList>
            <person name="Sun Q."/>
            <person name="Evtushenko L."/>
        </authorList>
    </citation>
    <scope>NUCLEOTIDE SEQUENCE</scope>
    <source>
        <strain evidence="3">VKM Ac-1069</strain>
    </source>
</reference>
<keyword evidence="2" id="KW-0812">Transmembrane</keyword>
<dbReference type="EMBL" id="BSFQ01000009">
    <property type="protein sequence ID" value="GLL11461.1"/>
    <property type="molecule type" value="Genomic_DNA"/>
</dbReference>
<keyword evidence="2" id="KW-1133">Transmembrane helix</keyword>
<feature type="transmembrane region" description="Helical" evidence="2">
    <location>
        <begin position="35"/>
        <end position="53"/>
    </location>
</feature>
<dbReference type="AlphaFoldDB" id="A0A9W6L0L5"/>
<sequence length="91" mass="9892">MISLLLFLILVGCTPLLCLLTPVAAGVFLALRVLVFAVVVLVHLVVAGIIALWRWSGDEWSNGTPPGKDEAGVWADAEQPTRPLPTARRRY</sequence>
<comment type="caution">
    <text evidence="3">The sequence shown here is derived from an EMBL/GenBank/DDBJ whole genome shotgun (WGS) entry which is preliminary data.</text>
</comment>
<evidence type="ECO:0000256" key="2">
    <source>
        <dbReference type="SAM" id="Phobius"/>
    </source>
</evidence>
<name>A0A9W6L0L5_9PSEU</name>
<accession>A0A9W6L0L5</accession>
<protein>
    <submittedName>
        <fullName evidence="3">Uncharacterized protein</fullName>
    </submittedName>
</protein>
<organism evidence="3 4">
    <name type="scientific">Pseudonocardia halophobica</name>
    <dbReference type="NCBI Taxonomy" id="29401"/>
    <lineage>
        <taxon>Bacteria</taxon>
        <taxon>Bacillati</taxon>
        <taxon>Actinomycetota</taxon>
        <taxon>Actinomycetes</taxon>
        <taxon>Pseudonocardiales</taxon>
        <taxon>Pseudonocardiaceae</taxon>
        <taxon>Pseudonocardia</taxon>
    </lineage>
</organism>
<gene>
    <name evidence="3" type="ORF">GCM10017577_26020</name>
</gene>
<feature type="region of interest" description="Disordered" evidence="1">
    <location>
        <begin position="60"/>
        <end position="91"/>
    </location>
</feature>
<reference evidence="3" key="1">
    <citation type="journal article" date="2014" name="Int. J. Syst. Evol. Microbiol.">
        <title>Complete genome sequence of Corynebacterium casei LMG S-19264T (=DSM 44701T), isolated from a smear-ripened cheese.</title>
        <authorList>
            <consortium name="US DOE Joint Genome Institute (JGI-PGF)"/>
            <person name="Walter F."/>
            <person name="Albersmeier A."/>
            <person name="Kalinowski J."/>
            <person name="Ruckert C."/>
        </authorList>
    </citation>
    <scope>NUCLEOTIDE SEQUENCE</scope>
    <source>
        <strain evidence="3">VKM Ac-1069</strain>
    </source>
</reference>
<evidence type="ECO:0000256" key="1">
    <source>
        <dbReference type="SAM" id="MobiDB-lite"/>
    </source>
</evidence>
<evidence type="ECO:0000313" key="4">
    <source>
        <dbReference type="Proteomes" id="UP001143463"/>
    </source>
</evidence>
<keyword evidence="2" id="KW-0472">Membrane</keyword>
<keyword evidence="4" id="KW-1185">Reference proteome</keyword>
<dbReference type="Proteomes" id="UP001143463">
    <property type="component" value="Unassembled WGS sequence"/>
</dbReference>